<accession>A0ACC1BHX3</accession>
<proteinExistence type="predicted"/>
<protein>
    <submittedName>
        <fullName evidence="1">Uncharacterized protein</fullName>
    </submittedName>
</protein>
<sequence length="358" mass="40275">MISEIQIFKILQAMGLQGSHSSKRKLQPISKAKNDENGSAHSLVPPDSIISDIESYTPWKFEHPSALDSFERMMKAAKGKKIAVFLDYDGTLSPIVDDPDKAFMSDEMRAAVREVAKYFPTAIVSGRSREKVKQFVQLSNVYYAGSHGMDIKAPPRPVKSSDGKYHTISPGIKGNEVAFQPAKKFLPAIQEIITELEEETKKIQGASVEDNRFCVSVHFRQVRDEDYSILQEKVKSVLKNYPEFHLSEGKKVMEIRPSIEWDKGHALEYLLETLGLSNSSDVLPLYIGDDRTDEDAFKVIKSRGRGFPIIVSSTPKDTKASYSLKDPSEVLTFLSRLARWRKSSSSTRQHSQIWGINS</sequence>
<organism evidence="1 2">
    <name type="scientific">Pistacia atlantica</name>
    <dbReference type="NCBI Taxonomy" id="434234"/>
    <lineage>
        <taxon>Eukaryota</taxon>
        <taxon>Viridiplantae</taxon>
        <taxon>Streptophyta</taxon>
        <taxon>Embryophyta</taxon>
        <taxon>Tracheophyta</taxon>
        <taxon>Spermatophyta</taxon>
        <taxon>Magnoliopsida</taxon>
        <taxon>eudicotyledons</taxon>
        <taxon>Gunneridae</taxon>
        <taxon>Pentapetalae</taxon>
        <taxon>rosids</taxon>
        <taxon>malvids</taxon>
        <taxon>Sapindales</taxon>
        <taxon>Anacardiaceae</taxon>
        <taxon>Pistacia</taxon>
    </lineage>
</organism>
<dbReference type="Proteomes" id="UP001164250">
    <property type="component" value="Chromosome 4"/>
</dbReference>
<dbReference type="EMBL" id="CM047900">
    <property type="protein sequence ID" value="KAJ0098532.1"/>
    <property type="molecule type" value="Genomic_DNA"/>
</dbReference>
<name>A0ACC1BHX3_9ROSI</name>
<reference evidence="2" key="1">
    <citation type="journal article" date="2023" name="G3 (Bethesda)">
        <title>Genome assembly and association tests identify interacting loci associated with vigor, precocity, and sex in interspecific pistachio rootstocks.</title>
        <authorList>
            <person name="Palmer W."/>
            <person name="Jacygrad E."/>
            <person name="Sagayaradj S."/>
            <person name="Cavanaugh K."/>
            <person name="Han R."/>
            <person name="Bertier L."/>
            <person name="Beede B."/>
            <person name="Kafkas S."/>
            <person name="Golino D."/>
            <person name="Preece J."/>
            <person name="Michelmore R."/>
        </authorList>
    </citation>
    <scope>NUCLEOTIDE SEQUENCE [LARGE SCALE GENOMIC DNA]</scope>
</reference>
<evidence type="ECO:0000313" key="2">
    <source>
        <dbReference type="Proteomes" id="UP001164250"/>
    </source>
</evidence>
<evidence type="ECO:0000313" key="1">
    <source>
        <dbReference type="EMBL" id="KAJ0098532.1"/>
    </source>
</evidence>
<comment type="caution">
    <text evidence="1">The sequence shown here is derived from an EMBL/GenBank/DDBJ whole genome shotgun (WGS) entry which is preliminary data.</text>
</comment>
<gene>
    <name evidence="1" type="ORF">Patl1_20321</name>
</gene>
<keyword evidence="2" id="KW-1185">Reference proteome</keyword>